<name>A0A4S8KTR7_DENBC</name>
<reference evidence="2 3" key="1">
    <citation type="journal article" date="2019" name="Nat. Ecol. Evol.">
        <title>Megaphylogeny resolves global patterns of mushroom evolution.</title>
        <authorList>
            <person name="Varga T."/>
            <person name="Krizsan K."/>
            <person name="Foldi C."/>
            <person name="Dima B."/>
            <person name="Sanchez-Garcia M."/>
            <person name="Sanchez-Ramirez S."/>
            <person name="Szollosi G.J."/>
            <person name="Szarkandi J.G."/>
            <person name="Papp V."/>
            <person name="Albert L."/>
            <person name="Andreopoulos W."/>
            <person name="Angelini C."/>
            <person name="Antonin V."/>
            <person name="Barry K.W."/>
            <person name="Bougher N.L."/>
            <person name="Buchanan P."/>
            <person name="Buyck B."/>
            <person name="Bense V."/>
            <person name="Catcheside P."/>
            <person name="Chovatia M."/>
            <person name="Cooper J."/>
            <person name="Damon W."/>
            <person name="Desjardin D."/>
            <person name="Finy P."/>
            <person name="Geml J."/>
            <person name="Haridas S."/>
            <person name="Hughes K."/>
            <person name="Justo A."/>
            <person name="Karasinski D."/>
            <person name="Kautmanova I."/>
            <person name="Kiss B."/>
            <person name="Kocsube S."/>
            <person name="Kotiranta H."/>
            <person name="LaButti K.M."/>
            <person name="Lechner B.E."/>
            <person name="Liimatainen K."/>
            <person name="Lipzen A."/>
            <person name="Lukacs Z."/>
            <person name="Mihaltcheva S."/>
            <person name="Morgado L.N."/>
            <person name="Niskanen T."/>
            <person name="Noordeloos M.E."/>
            <person name="Ohm R.A."/>
            <person name="Ortiz-Santana B."/>
            <person name="Ovrebo C."/>
            <person name="Racz N."/>
            <person name="Riley R."/>
            <person name="Savchenko A."/>
            <person name="Shiryaev A."/>
            <person name="Soop K."/>
            <person name="Spirin V."/>
            <person name="Szebenyi C."/>
            <person name="Tomsovsky M."/>
            <person name="Tulloss R.E."/>
            <person name="Uehling J."/>
            <person name="Grigoriev I.V."/>
            <person name="Vagvolgyi C."/>
            <person name="Papp T."/>
            <person name="Martin F.M."/>
            <person name="Miettinen O."/>
            <person name="Hibbett D.S."/>
            <person name="Nagy L.G."/>
        </authorList>
    </citation>
    <scope>NUCLEOTIDE SEQUENCE [LARGE SCALE GENOMIC DNA]</scope>
    <source>
        <strain evidence="2 3">CBS 962.96</strain>
    </source>
</reference>
<protein>
    <submittedName>
        <fullName evidence="2">Uncharacterized protein</fullName>
    </submittedName>
</protein>
<dbReference type="AlphaFoldDB" id="A0A4S8KTR7"/>
<keyword evidence="1" id="KW-0812">Transmembrane</keyword>
<keyword evidence="1" id="KW-0472">Membrane</keyword>
<accession>A0A4S8KTR7</accession>
<evidence type="ECO:0000256" key="1">
    <source>
        <dbReference type="SAM" id="Phobius"/>
    </source>
</evidence>
<proteinExistence type="predicted"/>
<evidence type="ECO:0000313" key="3">
    <source>
        <dbReference type="Proteomes" id="UP000297245"/>
    </source>
</evidence>
<keyword evidence="3" id="KW-1185">Reference proteome</keyword>
<dbReference type="Proteomes" id="UP000297245">
    <property type="component" value="Unassembled WGS sequence"/>
</dbReference>
<dbReference type="EMBL" id="ML180053">
    <property type="protein sequence ID" value="THU79252.1"/>
    <property type="molecule type" value="Genomic_DNA"/>
</dbReference>
<sequence>MNSHDPHLNIKLKLPHYTASNFVKAATSVPMDVPRQYGSSAQMPTKSGHLRIALEYGQLSIIIPFVMLVSIMVWMWL</sequence>
<evidence type="ECO:0000313" key="2">
    <source>
        <dbReference type="EMBL" id="THU79252.1"/>
    </source>
</evidence>
<gene>
    <name evidence="2" type="ORF">K435DRAFT_30207</name>
</gene>
<organism evidence="2 3">
    <name type="scientific">Dendrothele bispora (strain CBS 962.96)</name>
    <dbReference type="NCBI Taxonomy" id="1314807"/>
    <lineage>
        <taxon>Eukaryota</taxon>
        <taxon>Fungi</taxon>
        <taxon>Dikarya</taxon>
        <taxon>Basidiomycota</taxon>
        <taxon>Agaricomycotina</taxon>
        <taxon>Agaricomycetes</taxon>
        <taxon>Agaricomycetidae</taxon>
        <taxon>Agaricales</taxon>
        <taxon>Agaricales incertae sedis</taxon>
        <taxon>Dendrothele</taxon>
    </lineage>
</organism>
<feature type="transmembrane region" description="Helical" evidence="1">
    <location>
        <begin position="56"/>
        <end position="76"/>
    </location>
</feature>
<keyword evidence="1" id="KW-1133">Transmembrane helix</keyword>